<dbReference type="InterPro" id="IPR036188">
    <property type="entry name" value="FAD/NAD-bd_sf"/>
</dbReference>
<dbReference type="Pfam" id="PF04820">
    <property type="entry name" value="Trp_halogenase"/>
    <property type="match status" value="1"/>
</dbReference>
<dbReference type="EMBL" id="JAAVJH010000007">
    <property type="protein sequence ID" value="NJR79481.1"/>
    <property type="molecule type" value="Genomic_DNA"/>
</dbReference>
<evidence type="ECO:0000313" key="1">
    <source>
        <dbReference type="EMBL" id="NJR79481.1"/>
    </source>
</evidence>
<organism evidence="1 2">
    <name type="scientific">Sphingomonas corticis</name>
    <dbReference type="NCBI Taxonomy" id="2722791"/>
    <lineage>
        <taxon>Bacteria</taxon>
        <taxon>Pseudomonadati</taxon>
        <taxon>Pseudomonadota</taxon>
        <taxon>Alphaproteobacteria</taxon>
        <taxon>Sphingomonadales</taxon>
        <taxon>Sphingomonadaceae</taxon>
        <taxon>Sphingomonas</taxon>
    </lineage>
</organism>
<sequence>MIETSTADRRIRSIAIVGGGSAGWMAAATLARLLGPHYARITLVESEEIGTVGVGEATIPQMATFNRMLGIDEDAFVRETKGSFKLGIQFVDWAREGHTYFHPFGGYGVNMAGVSFHAFFLRLHAAGEAPDIDAFSLQAMAARADKFMRPIDAGNSPLSDIAYAYHFDAGLYARFLRRYAEARGVERREGRIVGVARDGESGLVSHVTLADGGEVAADLFVDCSGFRSLLIGEAMGNGFVDWSHWLPCDRAVAVPCEGQAEMTPYTRSTAREAGWQWRIPLQHRTGNGHVYASAHLSDDAAVATLLANLDGAPTADPRLIRFRTGHRARFWDGNVVALGLAAGFMEPLESTSLWLVQSGLARLMAMFPDRDFDPATIARYNRILTTEFEEIRDFLILHYHATQRRDTPFWQYCAAMEVPERLQEKMRVYAAHGRVFRENEELFNDTSWFAVMHGQLLPTRGYDPVADAMDLPTTRARLAEIAGAVAASADYMPGHRDFVNRHCRAAA</sequence>
<dbReference type="Proteomes" id="UP000732399">
    <property type="component" value="Unassembled WGS sequence"/>
</dbReference>
<dbReference type="Gene3D" id="3.50.50.60">
    <property type="entry name" value="FAD/NAD(P)-binding domain"/>
    <property type="match status" value="1"/>
</dbReference>
<protein>
    <submittedName>
        <fullName evidence="1">Tryptophan 7-halogenase</fullName>
    </submittedName>
</protein>
<gene>
    <name evidence="1" type="ORF">HBH26_12900</name>
</gene>
<comment type="caution">
    <text evidence="1">The sequence shown here is derived from an EMBL/GenBank/DDBJ whole genome shotgun (WGS) entry which is preliminary data.</text>
</comment>
<dbReference type="InterPro" id="IPR050816">
    <property type="entry name" value="Flavin-dep_Halogenase_NPB"/>
</dbReference>
<dbReference type="InterPro" id="IPR006905">
    <property type="entry name" value="Flavin_halogenase"/>
</dbReference>
<accession>A0ABX1CRP5</accession>
<proteinExistence type="predicted"/>
<dbReference type="PIRSF" id="PIRSF011396">
    <property type="entry name" value="Trp_halogenase"/>
    <property type="match status" value="1"/>
</dbReference>
<name>A0ABX1CRP5_9SPHN</name>
<dbReference type="RefSeq" id="WP_168135036.1">
    <property type="nucleotide sequence ID" value="NZ_JAAVJH010000007.1"/>
</dbReference>
<reference evidence="1 2" key="1">
    <citation type="submission" date="2020-03" db="EMBL/GenBank/DDBJ databases">
        <authorList>
            <person name="Wang L."/>
            <person name="He N."/>
            <person name="Li Y."/>
            <person name="Fang Y."/>
            <person name="Zhang F."/>
        </authorList>
    </citation>
    <scope>NUCLEOTIDE SEQUENCE [LARGE SCALE GENOMIC DNA]</scope>
    <source>
        <strain evidence="1 2">36D10-4-7</strain>
    </source>
</reference>
<dbReference type="PANTHER" id="PTHR43747">
    <property type="entry name" value="FAD-BINDING PROTEIN"/>
    <property type="match status" value="1"/>
</dbReference>
<dbReference type="SUPFAM" id="SSF51905">
    <property type="entry name" value="FAD/NAD(P)-binding domain"/>
    <property type="match status" value="1"/>
</dbReference>
<dbReference type="PANTHER" id="PTHR43747:SF4">
    <property type="entry name" value="FLAVIN-DEPENDENT TRYPTOPHAN HALOGENASE"/>
    <property type="match status" value="1"/>
</dbReference>
<dbReference type="InterPro" id="IPR033856">
    <property type="entry name" value="Trp_halogen"/>
</dbReference>
<keyword evidence="2" id="KW-1185">Reference proteome</keyword>
<evidence type="ECO:0000313" key="2">
    <source>
        <dbReference type="Proteomes" id="UP000732399"/>
    </source>
</evidence>